<gene>
    <name evidence="2" type="ORF">B0H64DRAFT_474396</name>
</gene>
<dbReference type="RefSeq" id="XP_062658952.1">
    <property type="nucleotide sequence ID" value="XM_062808051.1"/>
</dbReference>
<protein>
    <submittedName>
        <fullName evidence="2">Uncharacterized protein</fullName>
    </submittedName>
</protein>
<dbReference type="EMBL" id="JAUEPN010000004">
    <property type="protein sequence ID" value="KAK3295438.1"/>
    <property type="molecule type" value="Genomic_DNA"/>
</dbReference>
<evidence type="ECO:0000313" key="2">
    <source>
        <dbReference type="EMBL" id="KAK3295438.1"/>
    </source>
</evidence>
<proteinExistence type="predicted"/>
<keyword evidence="3" id="KW-1185">Reference proteome</keyword>
<feature type="compositionally biased region" description="Pro residues" evidence="1">
    <location>
        <begin position="100"/>
        <end position="115"/>
    </location>
</feature>
<dbReference type="Proteomes" id="UP001278766">
    <property type="component" value="Unassembled WGS sequence"/>
</dbReference>
<evidence type="ECO:0000313" key="3">
    <source>
        <dbReference type="Proteomes" id="UP001278766"/>
    </source>
</evidence>
<reference evidence="2" key="1">
    <citation type="journal article" date="2023" name="Mol. Phylogenet. Evol.">
        <title>Genome-scale phylogeny and comparative genomics of the fungal order Sordariales.</title>
        <authorList>
            <person name="Hensen N."/>
            <person name="Bonometti L."/>
            <person name="Westerberg I."/>
            <person name="Brannstrom I.O."/>
            <person name="Guillou S."/>
            <person name="Cros-Aarteil S."/>
            <person name="Calhoun S."/>
            <person name="Haridas S."/>
            <person name="Kuo A."/>
            <person name="Mondo S."/>
            <person name="Pangilinan J."/>
            <person name="Riley R."/>
            <person name="LaButti K."/>
            <person name="Andreopoulos B."/>
            <person name="Lipzen A."/>
            <person name="Chen C."/>
            <person name="Yan M."/>
            <person name="Daum C."/>
            <person name="Ng V."/>
            <person name="Clum A."/>
            <person name="Steindorff A."/>
            <person name="Ohm R.A."/>
            <person name="Martin F."/>
            <person name="Silar P."/>
            <person name="Natvig D.O."/>
            <person name="Lalanne C."/>
            <person name="Gautier V."/>
            <person name="Ament-Velasquez S.L."/>
            <person name="Kruys A."/>
            <person name="Hutchinson M.I."/>
            <person name="Powell A.J."/>
            <person name="Barry K."/>
            <person name="Miller A.N."/>
            <person name="Grigoriev I.V."/>
            <person name="Debuchy R."/>
            <person name="Gladieux P."/>
            <person name="Hiltunen Thoren M."/>
            <person name="Johannesson H."/>
        </authorList>
    </citation>
    <scope>NUCLEOTIDE SEQUENCE</scope>
    <source>
        <strain evidence="2">CBS 168.71</strain>
    </source>
</reference>
<dbReference type="GeneID" id="87844999"/>
<feature type="compositionally biased region" description="Polar residues" evidence="1">
    <location>
        <begin position="1"/>
        <end position="18"/>
    </location>
</feature>
<comment type="caution">
    <text evidence="2">The sequence shown here is derived from an EMBL/GenBank/DDBJ whole genome shotgun (WGS) entry which is preliminary data.</text>
</comment>
<dbReference type="InterPro" id="IPR046670">
    <property type="entry name" value="DUF6540"/>
</dbReference>
<dbReference type="Pfam" id="PF20174">
    <property type="entry name" value="DUF6540"/>
    <property type="match status" value="1"/>
</dbReference>
<accession>A0AAE0HF61</accession>
<feature type="region of interest" description="Disordered" evidence="1">
    <location>
        <begin position="1"/>
        <end position="120"/>
    </location>
</feature>
<sequence length="297" mass="31149">MPTRNATPVVQRPQSVKTSGTAKATANARAPALANASTPAARSAAAPPVRAAVAGGVRKTTTGSGNTSRSSSPPKTTGSGNTSRSSSPPKTTGGGGGGGGPPPPPPPPPPAPAPSSVPRASTAVSAPAVAPVGPAGSLLVSLAIFNGHPFKDHWGFLVRKSKNTQEGIFLHAVGDVKNGFKLEIKRNVDFEETSRKPQLINLQWVDARHFNETMWNNRTYKVEKPGHPICPFEVSAAKAPVPARTLNAVDDMVPSSNPPRRLTQRNCQTWIIEAGEKLVDDDMFTQAVLNYLKAKKQ</sequence>
<organism evidence="2 3">
    <name type="scientific">Chaetomium fimeti</name>
    <dbReference type="NCBI Taxonomy" id="1854472"/>
    <lineage>
        <taxon>Eukaryota</taxon>
        <taxon>Fungi</taxon>
        <taxon>Dikarya</taxon>
        <taxon>Ascomycota</taxon>
        <taxon>Pezizomycotina</taxon>
        <taxon>Sordariomycetes</taxon>
        <taxon>Sordariomycetidae</taxon>
        <taxon>Sordariales</taxon>
        <taxon>Chaetomiaceae</taxon>
        <taxon>Chaetomium</taxon>
    </lineage>
</organism>
<reference evidence="2" key="2">
    <citation type="submission" date="2023-06" db="EMBL/GenBank/DDBJ databases">
        <authorList>
            <consortium name="Lawrence Berkeley National Laboratory"/>
            <person name="Haridas S."/>
            <person name="Hensen N."/>
            <person name="Bonometti L."/>
            <person name="Westerberg I."/>
            <person name="Brannstrom I.O."/>
            <person name="Guillou S."/>
            <person name="Cros-Aarteil S."/>
            <person name="Calhoun S."/>
            <person name="Kuo A."/>
            <person name="Mondo S."/>
            <person name="Pangilinan J."/>
            <person name="Riley R."/>
            <person name="Labutti K."/>
            <person name="Andreopoulos B."/>
            <person name="Lipzen A."/>
            <person name="Chen C."/>
            <person name="Yanf M."/>
            <person name="Daum C."/>
            <person name="Ng V."/>
            <person name="Clum A."/>
            <person name="Steindorff A."/>
            <person name="Ohm R."/>
            <person name="Martin F."/>
            <person name="Silar P."/>
            <person name="Natvig D."/>
            <person name="Lalanne C."/>
            <person name="Gautier V."/>
            <person name="Ament-Velasquez S.L."/>
            <person name="Kruys A."/>
            <person name="Hutchinson M.I."/>
            <person name="Powell A.J."/>
            <person name="Barry K."/>
            <person name="Miller A.N."/>
            <person name="Grigoriev I.V."/>
            <person name="Debuchy R."/>
            <person name="Gladieux P."/>
            <person name="Thoren M.H."/>
            <person name="Johannesson H."/>
        </authorList>
    </citation>
    <scope>NUCLEOTIDE SEQUENCE</scope>
    <source>
        <strain evidence="2">CBS 168.71</strain>
    </source>
</reference>
<dbReference type="AlphaFoldDB" id="A0AAE0HF61"/>
<evidence type="ECO:0000256" key="1">
    <source>
        <dbReference type="SAM" id="MobiDB-lite"/>
    </source>
</evidence>
<dbReference type="SUPFAM" id="SSF101447">
    <property type="entry name" value="Formin homology 2 domain (FH2 domain)"/>
    <property type="match status" value="1"/>
</dbReference>
<name>A0AAE0HF61_9PEZI</name>
<feature type="compositionally biased region" description="Low complexity" evidence="1">
    <location>
        <begin position="19"/>
        <end position="91"/>
    </location>
</feature>